<dbReference type="GO" id="GO:0006183">
    <property type="term" value="P:GTP biosynthetic process"/>
    <property type="evidence" value="ECO:0007669"/>
    <property type="project" value="UniProtKB-UniRule"/>
</dbReference>
<evidence type="ECO:0000256" key="4">
    <source>
        <dbReference type="ARBA" id="ARBA00022490"/>
    </source>
</evidence>
<dbReference type="GO" id="GO:0005524">
    <property type="term" value="F:ATP binding"/>
    <property type="evidence" value="ECO:0007669"/>
    <property type="project" value="UniProtKB-UniRule"/>
</dbReference>
<feature type="binding site" evidence="13 14">
    <location>
        <position position="59"/>
    </location>
    <ligand>
        <name>ATP</name>
        <dbReference type="ChEBI" id="CHEBI:30616"/>
    </ligand>
</feature>
<keyword evidence="8 13" id="KW-0547">Nucleotide-binding</keyword>
<dbReference type="EMBL" id="DSAC01000102">
    <property type="protein sequence ID" value="HHO74600.1"/>
    <property type="molecule type" value="Genomic_DNA"/>
</dbReference>
<dbReference type="SMART" id="SM00562">
    <property type="entry name" value="NDK"/>
    <property type="match status" value="1"/>
</dbReference>
<comment type="cofactor">
    <cofactor evidence="13">
        <name>Mg(2+)</name>
        <dbReference type="ChEBI" id="CHEBI:18420"/>
    </cofactor>
</comment>
<dbReference type="InterPro" id="IPR034907">
    <property type="entry name" value="NDK-like_dom"/>
</dbReference>
<evidence type="ECO:0000256" key="6">
    <source>
        <dbReference type="ARBA" id="ARBA00022679"/>
    </source>
</evidence>
<dbReference type="EC" id="2.7.4.6" evidence="2 13"/>
<dbReference type="PANTHER" id="PTHR46161:SF3">
    <property type="entry name" value="NUCLEOSIDE DIPHOSPHATE KINASE DDB_G0292928-RELATED"/>
    <property type="match status" value="1"/>
</dbReference>
<feature type="active site" description="Pros-phosphohistidine intermediate" evidence="13 14">
    <location>
        <position position="120"/>
    </location>
</feature>
<feature type="binding site" evidence="13 14">
    <location>
        <position position="117"/>
    </location>
    <ligand>
        <name>ATP</name>
        <dbReference type="ChEBI" id="CHEBI:30616"/>
    </ligand>
</feature>
<keyword evidence="6 13" id="KW-0808">Transferase</keyword>
<evidence type="ECO:0000256" key="10">
    <source>
        <dbReference type="ARBA" id="ARBA00022840"/>
    </source>
</evidence>
<comment type="subcellular location">
    <subcellularLocation>
        <location evidence="13">Cytoplasm</location>
    </subcellularLocation>
</comment>
<evidence type="ECO:0000256" key="2">
    <source>
        <dbReference type="ARBA" id="ARBA00012966"/>
    </source>
</evidence>
<dbReference type="GO" id="GO:0006241">
    <property type="term" value="P:CTP biosynthetic process"/>
    <property type="evidence" value="ECO:0007669"/>
    <property type="project" value="UniProtKB-UniRule"/>
</dbReference>
<evidence type="ECO:0000256" key="13">
    <source>
        <dbReference type="HAMAP-Rule" id="MF_00451"/>
    </source>
</evidence>
<dbReference type="GO" id="GO:0006228">
    <property type="term" value="P:UTP biosynthetic process"/>
    <property type="evidence" value="ECO:0007669"/>
    <property type="project" value="UniProtKB-UniRule"/>
</dbReference>
<evidence type="ECO:0000256" key="16">
    <source>
        <dbReference type="RuleBase" id="RU004013"/>
    </source>
</evidence>
<comment type="catalytic activity">
    <reaction evidence="13 16">
        <text>a 2'-deoxyribonucleoside 5'-diphosphate + ATP = a 2'-deoxyribonucleoside 5'-triphosphate + ADP</text>
        <dbReference type="Rhea" id="RHEA:44640"/>
        <dbReference type="ChEBI" id="CHEBI:30616"/>
        <dbReference type="ChEBI" id="CHEBI:61560"/>
        <dbReference type="ChEBI" id="CHEBI:73316"/>
        <dbReference type="ChEBI" id="CHEBI:456216"/>
        <dbReference type="EC" id="2.7.4.6"/>
    </reaction>
</comment>
<dbReference type="InterPro" id="IPR036850">
    <property type="entry name" value="NDK-like_dom_sf"/>
</dbReference>
<feature type="domain" description="Nucleoside diphosphate kinase-like" evidence="17">
    <location>
        <begin position="3"/>
        <end position="143"/>
    </location>
</feature>
<dbReference type="CDD" id="cd04413">
    <property type="entry name" value="NDPk_I"/>
    <property type="match status" value="1"/>
</dbReference>
<reference evidence="18" key="1">
    <citation type="journal article" date="2020" name="mSystems">
        <title>Genome- and Community-Level Interaction Insights into Carbon Utilization and Element Cycling Functions of Hydrothermarchaeota in Hydrothermal Sediment.</title>
        <authorList>
            <person name="Zhou Z."/>
            <person name="Liu Y."/>
            <person name="Xu W."/>
            <person name="Pan J."/>
            <person name="Luo Z.H."/>
            <person name="Li M."/>
        </authorList>
    </citation>
    <scope>NUCLEOTIDE SEQUENCE [LARGE SCALE GENOMIC DNA]</scope>
    <source>
        <strain evidence="18">SpSt-114</strain>
    </source>
</reference>
<dbReference type="Gene3D" id="3.30.70.141">
    <property type="entry name" value="Nucleoside diphosphate kinase-like domain"/>
    <property type="match status" value="1"/>
</dbReference>
<dbReference type="HAMAP" id="MF_00451">
    <property type="entry name" value="NDP_kinase"/>
    <property type="match status" value="1"/>
</dbReference>
<organism evidence="18">
    <name type="scientific">Thermocrinis ruber</name>
    <dbReference type="NCBI Taxonomy" id="75906"/>
    <lineage>
        <taxon>Bacteria</taxon>
        <taxon>Pseudomonadati</taxon>
        <taxon>Aquificota</taxon>
        <taxon>Aquificia</taxon>
        <taxon>Aquificales</taxon>
        <taxon>Aquificaceae</taxon>
        <taxon>Thermocrinis</taxon>
    </lineage>
</organism>
<comment type="caution">
    <text evidence="18">The sequence shown here is derived from an EMBL/GenBank/DDBJ whole genome shotgun (WGS) entry which is preliminary data.</text>
</comment>
<gene>
    <name evidence="13" type="primary">ndk</name>
    <name evidence="18" type="ORF">ENN04_08240</name>
</gene>
<dbReference type="InterPro" id="IPR001564">
    <property type="entry name" value="Nucleoside_diP_kinase"/>
</dbReference>
<feature type="binding site" evidence="13 14">
    <location>
        <position position="87"/>
    </location>
    <ligand>
        <name>ATP</name>
        <dbReference type="ChEBI" id="CHEBI:30616"/>
    </ligand>
</feature>
<keyword evidence="9 13" id="KW-0418">Kinase</keyword>
<evidence type="ECO:0000256" key="14">
    <source>
        <dbReference type="PROSITE-ProRule" id="PRU00706"/>
    </source>
</evidence>
<keyword evidence="5 13" id="KW-0597">Phosphoprotein</keyword>
<comment type="catalytic activity">
    <reaction evidence="13">
        <text>a ribonucleoside 5'-diphosphate + ATP = a ribonucleoside 5'-triphosphate + ADP</text>
        <dbReference type="Rhea" id="RHEA:18113"/>
        <dbReference type="ChEBI" id="CHEBI:30616"/>
        <dbReference type="ChEBI" id="CHEBI:57930"/>
        <dbReference type="ChEBI" id="CHEBI:61557"/>
        <dbReference type="ChEBI" id="CHEBI:456216"/>
        <dbReference type="EC" id="2.7.4.6"/>
    </reaction>
</comment>
<dbReference type="PROSITE" id="PS51374">
    <property type="entry name" value="NDPK_LIKE"/>
    <property type="match status" value="1"/>
</dbReference>
<sequence>MAVERTLVIVKPDAFEKGATGKIIDRFLSEGFKIVALKLLRFTTEQAKGFYIVHKDRPFYGELVEFMTSGPVVAMVLEGEDAIKRVREIIGPTDSEEARRIAPNSIRALFGTDKGKNAVHASDSVESAQYEIPFIFSRLEMVE</sequence>
<proteinExistence type="inferred from homology"/>
<dbReference type="PANTHER" id="PTHR46161">
    <property type="entry name" value="NUCLEOSIDE DIPHOSPHATE KINASE"/>
    <property type="match status" value="1"/>
</dbReference>
<keyword evidence="7 13" id="KW-0479">Metal-binding</keyword>
<evidence type="ECO:0000256" key="12">
    <source>
        <dbReference type="ARBA" id="ARBA00023080"/>
    </source>
</evidence>
<evidence type="ECO:0000256" key="1">
    <source>
        <dbReference type="ARBA" id="ARBA00008142"/>
    </source>
</evidence>
<dbReference type="AlphaFoldDB" id="A0A7C5SZF8"/>
<keyword evidence="11 13" id="KW-0460">Magnesium</keyword>
<dbReference type="GO" id="GO:0004550">
    <property type="term" value="F:nucleoside diphosphate kinase activity"/>
    <property type="evidence" value="ECO:0007669"/>
    <property type="project" value="UniProtKB-UniRule"/>
</dbReference>
<comment type="function">
    <text evidence="13">Major role in the synthesis of nucleoside triphosphates other than ATP. The ATP gamma phosphate is transferred to the NDP beta phosphate via a ping-pong mechanism, using a phosphorylated active-site intermediate.</text>
</comment>
<feature type="binding site" evidence="13 14">
    <location>
        <position position="107"/>
    </location>
    <ligand>
        <name>ATP</name>
        <dbReference type="ChEBI" id="CHEBI:30616"/>
    </ligand>
</feature>
<evidence type="ECO:0000256" key="8">
    <source>
        <dbReference type="ARBA" id="ARBA00022741"/>
    </source>
</evidence>
<keyword evidence="4 13" id="KW-0963">Cytoplasm</keyword>
<evidence type="ECO:0000256" key="15">
    <source>
        <dbReference type="RuleBase" id="RU004011"/>
    </source>
</evidence>
<dbReference type="FunFam" id="3.30.70.141:FF:000003">
    <property type="entry name" value="Nucleoside diphosphate kinase"/>
    <property type="match status" value="1"/>
</dbReference>
<dbReference type="GO" id="GO:0005737">
    <property type="term" value="C:cytoplasm"/>
    <property type="evidence" value="ECO:0007669"/>
    <property type="project" value="UniProtKB-SubCell"/>
</dbReference>
<dbReference type="SUPFAM" id="SSF54919">
    <property type="entry name" value="Nucleoside diphosphate kinase, NDK"/>
    <property type="match status" value="1"/>
</dbReference>
<keyword evidence="12 13" id="KW-0546">Nucleotide metabolism</keyword>
<evidence type="ECO:0000259" key="17">
    <source>
        <dbReference type="SMART" id="SM00562"/>
    </source>
</evidence>
<evidence type="ECO:0000256" key="3">
    <source>
        <dbReference type="ARBA" id="ARBA00017632"/>
    </source>
</evidence>
<comment type="similarity">
    <text evidence="1 13 14 15">Belongs to the NDK family.</text>
</comment>
<keyword evidence="10 13" id="KW-0067">ATP-binding</keyword>
<name>A0A7C5SZF8_9AQUI</name>
<protein>
    <recommendedName>
        <fullName evidence="3 13">Nucleoside diphosphate kinase</fullName>
        <shortName evidence="13">NDK</shortName>
        <shortName evidence="13">NDP kinase</shortName>
        <ecNumber evidence="2 13">2.7.4.6</ecNumber>
    </recommendedName>
    <alternativeName>
        <fullName evidence="13">Nucleoside-2-P kinase</fullName>
    </alternativeName>
</protein>
<dbReference type="NCBIfam" id="NF001908">
    <property type="entry name" value="PRK00668.1"/>
    <property type="match status" value="1"/>
</dbReference>
<dbReference type="PROSITE" id="PS00469">
    <property type="entry name" value="NDPK"/>
    <property type="match status" value="1"/>
</dbReference>
<feature type="binding site" evidence="13 14">
    <location>
        <position position="93"/>
    </location>
    <ligand>
        <name>ATP</name>
        <dbReference type="ChEBI" id="CHEBI:30616"/>
    </ligand>
</feature>
<comment type="subunit">
    <text evidence="13">Homotetramer.</text>
</comment>
<dbReference type="Pfam" id="PF00334">
    <property type="entry name" value="NDK"/>
    <property type="match status" value="1"/>
</dbReference>
<dbReference type="InterPro" id="IPR023005">
    <property type="entry name" value="Nucleoside_diP_kinase_AS"/>
</dbReference>
<accession>A0A7C5SZF8</accession>
<evidence type="ECO:0000256" key="5">
    <source>
        <dbReference type="ARBA" id="ARBA00022553"/>
    </source>
</evidence>
<dbReference type="PRINTS" id="PR01243">
    <property type="entry name" value="NUCDPKINASE"/>
</dbReference>
<evidence type="ECO:0000256" key="7">
    <source>
        <dbReference type="ARBA" id="ARBA00022723"/>
    </source>
</evidence>
<evidence type="ECO:0000256" key="9">
    <source>
        <dbReference type="ARBA" id="ARBA00022777"/>
    </source>
</evidence>
<evidence type="ECO:0000256" key="11">
    <source>
        <dbReference type="ARBA" id="ARBA00022842"/>
    </source>
</evidence>
<feature type="binding site" evidence="13 14">
    <location>
        <position position="11"/>
    </location>
    <ligand>
        <name>ATP</name>
        <dbReference type="ChEBI" id="CHEBI:30616"/>
    </ligand>
</feature>
<dbReference type="GO" id="GO:0046872">
    <property type="term" value="F:metal ion binding"/>
    <property type="evidence" value="ECO:0007669"/>
    <property type="project" value="UniProtKB-KW"/>
</dbReference>
<evidence type="ECO:0000313" key="18">
    <source>
        <dbReference type="EMBL" id="HHO74600.1"/>
    </source>
</evidence>